<reference evidence="2" key="2">
    <citation type="submission" date="2020-09" db="EMBL/GenBank/DDBJ databases">
        <authorList>
            <person name="Sun Q."/>
            <person name="Ohkuma M."/>
        </authorList>
    </citation>
    <scope>NUCLEOTIDE SEQUENCE</scope>
    <source>
        <strain evidence="2">JCM 3302</strain>
    </source>
</reference>
<dbReference type="Gene3D" id="1.10.10.60">
    <property type="entry name" value="Homeodomain-like"/>
    <property type="match status" value="1"/>
</dbReference>
<evidence type="ECO:0000256" key="1">
    <source>
        <dbReference type="SAM" id="Coils"/>
    </source>
</evidence>
<keyword evidence="1" id="KW-0175">Coiled coil</keyword>
<proteinExistence type="predicted"/>
<comment type="caution">
    <text evidence="2">The sequence shown here is derived from an EMBL/GenBank/DDBJ whole genome shotgun (WGS) entry which is preliminary data.</text>
</comment>
<dbReference type="AlphaFoldDB" id="A0A919A621"/>
<dbReference type="SUPFAM" id="SSF46689">
    <property type="entry name" value="Homeodomain-like"/>
    <property type="match status" value="1"/>
</dbReference>
<organism evidence="2 3">
    <name type="scientific">Streptomyces spiralis</name>
    <dbReference type="NCBI Taxonomy" id="66376"/>
    <lineage>
        <taxon>Bacteria</taxon>
        <taxon>Bacillati</taxon>
        <taxon>Actinomycetota</taxon>
        <taxon>Actinomycetes</taxon>
        <taxon>Kitasatosporales</taxon>
        <taxon>Streptomycetaceae</taxon>
        <taxon>Streptomyces</taxon>
    </lineage>
</organism>
<name>A0A919A621_9ACTN</name>
<accession>A0A919A621</accession>
<dbReference type="InterPro" id="IPR009057">
    <property type="entry name" value="Homeodomain-like_sf"/>
</dbReference>
<dbReference type="Proteomes" id="UP000641386">
    <property type="component" value="Unassembled WGS sequence"/>
</dbReference>
<feature type="coiled-coil region" evidence="1">
    <location>
        <begin position="58"/>
        <end position="85"/>
    </location>
</feature>
<protein>
    <recommendedName>
        <fullName evidence="4">Transposase</fullName>
    </recommendedName>
</protein>
<dbReference type="Pfam" id="PF13384">
    <property type="entry name" value="HTH_23"/>
    <property type="match status" value="1"/>
</dbReference>
<reference evidence="2" key="1">
    <citation type="journal article" date="2014" name="Int. J. Syst. Evol. Microbiol.">
        <title>Complete genome sequence of Corynebacterium casei LMG S-19264T (=DSM 44701T), isolated from a smear-ripened cheese.</title>
        <authorList>
            <consortium name="US DOE Joint Genome Institute (JGI-PGF)"/>
            <person name="Walter F."/>
            <person name="Albersmeier A."/>
            <person name="Kalinowski J."/>
            <person name="Ruckert C."/>
        </authorList>
    </citation>
    <scope>NUCLEOTIDE SEQUENCE</scope>
    <source>
        <strain evidence="2">JCM 3302</strain>
    </source>
</reference>
<dbReference type="EMBL" id="BNBC01000023">
    <property type="protein sequence ID" value="GHE85593.1"/>
    <property type="molecule type" value="Genomic_DNA"/>
</dbReference>
<dbReference type="RefSeq" id="WP_051844453.1">
    <property type="nucleotide sequence ID" value="NZ_BNBC01000023.1"/>
</dbReference>
<sequence>MFVNEWDPVSSSYPAALRVRAEQLVGDGHSVQEVARELGVSVQTVYRWRRVRVSASELARARARIGELEGEIDLLREAIAVMKQVVPPKGGTR</sequence>
<evidence type="ECO:0008006" key="4">
    <source>
        <dbReference type="Google" id="ProtNLM"/>
    </source>
</evidence>
<keyword evidence="3" id="KW-1185">Reference proteome</keyword>
<evidence type="ECO:0000313" key="2">
    <source>
        <dbReference type="EMBL" id="GHE85593.1"/>
    </source>
</evidence>
<evidence type="ECO:0000313" key="3">
    <source>
        <dbReference type="Proteomes" id="UP000641386"/>
    </source>
</evidence>
<gene>
    <name evidence="2" type="ORF">GCM10014715_47300</name>
</gene>